<dbReference type="GO" id="GO:0000977">
    <property type="term" value="F:RNA polymerase II transcription regulatory region sequence-specific DNA binding"/>
    <property type="evidence" value="ECO:0007669"/>
    <property type="project" value="TreeGrafter"/>
</dbReference>
<dbReference type="GO" id="GO:0000086">
    <property type="term" value="P:G2/M transition of mitotic cell cycle"/>
    <property type="evidence" value="ECO:0007669"/>
    <property type="project" value="InterPro"/>
</dbReference>
<name>A0A7J7YDL7_MYOMY</name>
<sequence>MPTVPASQLGYSQEEGGPFKIPIKETLPISSTPRKSVLPLSPESWRLTLPAEVGGLVFSPVGTPEGTFGPLPDSLGLTILSTTPVKSIPLFDSPQELLNSEPFDLNSDTCSSCSPSEMEVPKPDYSTVGDPQVASLPTNHSLTESLVLDTMNDSLSNILLYISFPGLEEDLLGPDNWVQLMPELQ</sequence>
<dbReference type="PANTHER" id="PTHR46878">
    <property type="entry name" value="FORKHEAD BOX PROTEIN M1"/>
    <property type="match status" value="1"/>
</dbReference>
<dbReference type="GO" id="GO:0042127">
    <property type="term" value="P:regulation of cell population proliferation"/>
    <property type="evidence" value="ECO:0007669"/>
    <property type="project" value="TreeGrafter"/>
</dbReference>
<accession>A0A7J7YDL7</accession>
<dbReference type="PANTHER" id="PTHR46878:SF1">
    <property type="entry name" value="FORKHEAD BOX PROTEIN M1"/>
    <property type="match status" value="1"/>
</dbReference>
<protein>
    <submittedName>
        <fullName evidence="1">Uncharacterized protein</fullName>
    </submittedName>
</protein>
<gene>
    <name evidence="1" type="ORF">mMyoMyo1_011045</name>
</gene>
<dbReference type="GO" id="GO:0003700">
    <property type="term" value="F:DNA-binding transcription factor activity"/>
    <property type="evidence" value="ECO:0007669"/>
    <property type="project" value="InterPro"/>
</dbReference>
<evidence type="ECO:0000313" key="2">
    <source>
        <dbReference type="Proteomes" id="UP000527355"/>
    </source>
</evidence>
<evidence type="ECO:0000313" key="1">
    <source>
        <dbReference type="EMBL" id="KAF6360087.1"/>
    </source>
</evidence>
<dbReference type="VEuPathDB" id="HostDB:LOC118654957"/>
<proteinExistence type="predicted"/>
<comment type="caution">
    <text evidence="1">The sequence shown here is derived from an EMBL/GenBank/DDBJ whole genome shotgun (WGS) entry which is preliminary data.</text>
</comment>
<keyword evidence="2" id="KW-1185">Reference proteome</keyword>
<dbReference type="AlphaFoldDB" id="A0A7J7YDL7"/>
<dbReference type="GO" id="GO:0005634">
    <property type="term" value="C:nucleus"/>
    <property type="evidence" value="ECO:0007669"/>
    <property type="project" value="TreeGrafter"/>
</dbReference>
<dbReference type="GO" id="GO:0006357">
    <property type="term" value="P:regulation of transcription by RNA polymerase II"/>
    <property type="evidence" value="ECO:0007669"/>
    <property type="project" value="TreeGrafter"/>
</dbReference>
<reference evidence="1 2" key="1">
    <citation type="journal article" date="2020" name="Nature">
        <title>Six reference-quality genomes reveal evolution of bat adaptations.</title>
        <authorList>
            <person name="Jebb D."/>
            <person name="Huang Z."/>
            <person name="Pippel M."/>
            <person name="Hughes G.M."/>
            <person name="Lavrichenko K."/>
            <person name="Devanna P."/>
            <person name="Winkler S."/>
            <person name="Jermiin L.S."/>
            <person name="Skirmuntt E.C."/>
            <person name="Katzourakis A."/>
            <person name="Burkitt-Gray L."/>
            <person name="Ray D.A."/>
            <person name="Sullivan K.A.M."/>
            <person name="Roscito J.G."/>
            <person name="Kirilenko B.M."/>
            <person name="Davalos L.M."/>
            <person name="Corthals A.P."/>
            <person name="Power M.L."/>
            <person name="Jones G."/>
            <person name="Ransome R.D."/>
            <person name="Dechmann D.K.N."/>
            <person name="Locatelli A.G."/>
            <person name="Puechmaille S.J."/>
            <person name="Fedrigo O."/>
            <person name="Jarvis E.D."/>
            <person name="Hiller M."/>
            <person name="Vernes S.C."/>
            <person name="Myers E.W."/>
            <person name="Teeling E.C."/>
        </authorList>
    </citation>
    <scope>NUCLEOTIDE SEQUENCE [LARGE SCALE GENOMIC DNA]</scope>
    <source>
        <strain evidence="1">MMyoMyo1</strain>
        <tissue evidence="1">Flight muscle</tissue>
    </source>
</reference>
<dbReference type="InterPro" id="IPR042839">
    <property type="entry name" value="FOXM1"/>
</dbReference>
<dbReference type="EMBL" id="JABWUV010000004">
    <property type="protein sequence ID" value="KAF6360087.1"/>
    <property type="molecule type" value="Genomic_DNA"/>
</dbReference>
<organism evidence="1 2">
    <name type="scientific">Myotis myotis</name>
    <name type="common">Greater mouse-eared bat</name>
    <name type="synonym">Vespertilio myotis</name>
    <dbReference type="NCBI Taxonomy" id="51298"/>
    <lineage>
        <taxon>Eukaryota</taxon>
        <taxon>Metazoa</taxon>
        <taxon>Chordata</taxon>
        <taxon>Craniata</taxon>
        <taxon>Vertebrata</taxon>
        <taxon>Euteleostomi</taxon>
        <taxon>Mammalia</taxon>
        <taxon>Eutheria</taxon>
        <taxon>Laurasiatheria</taxon>
        <taxon>Chiroptera</taxon>
        <taxon>Yangochiroptera</taxon>
        <taxon>Vespertilionidae</taxon>
        <taxon>Myotis</taxon>
    </lineage>
</organism>
<dbReference type="Proteomes" id="UP000527355">
    <property type="component" value="Unassembled WGS sequence"/>
</dbReference>